<gene>
    <name evidence="2" type="ORF">PGLA1383_LOCUS4834</name>
</gene>
<evidence type="ECO:0000313" key="2">
    <source>
        <dbReference type="EMBL" id="CAE8585934.1"/>
    </source>
</evidence>
<keyword evidence="3" id="KW-1185">Reference proteome</keyword>
<accession>A0A813DGK0</accession>
<dbReference type="EMBL" id="CAJNNV010001837">
    <property type="protein sequence ID" value="CAE8585934.1"/>
    <property type="molecule type" value="Genomic_DNA"/>
</dbReference>
<feature type="region of interest" description="Disordered" evidence="1">
    <location>
        <begin position="111"/>
        <end position="144"/>
    </location>
</feature>
<reference evidence="2" key="1">
    <citation type="submission" date="2021-02" db="EMBL/GenBank/DDBJ databases">
        <authorList>
            <person name="Dougan E. K."/>
            <person name="Rhodes N."/>
            <person name="Thang M."/>
            <person name="Chan C."/>
        </authorList>
    </citation>
    <scope>NUCLEOTIDE SEQUENCE</scope>
</reference>
<comment type="caution">
    <text evidence="2">The sequence shown here is derived from an EMBL/GenBank/DDBJ whole genome shotgun (WGS) entry which is preliminary data.</text>
</comment>
<evidence type="ECO:0000313" key="3">
    <source>
        <dbReference type="Proteomes" id="UP000654075"/>
    </source>
</evidence>
<sequence length="144" mass="15550">MQRFISSSFQLRAAALAIGVIVIPLYPLEVAAPSLDPVALANPIKPLSEVAYMTIAAIQAKSLLPKLTDALGEFLKEPDSPGGRFHEQRLRDCFQETAAALLSNEEMEQIFPSPVVPEPPSRSASRKPSKSTLVRKPSLAEQAA</sequence>
<dbReference type="AlphaFoldDB" id="A0A813DGK0"/>
<name>A0A813DGK0_POLGL</name>
<evidence type="ECO:0000256" key="1">
    <source>
        <dbReference type="SAM" id="MobiDB-lite"/>
    </source>
</evidence>
<organism evidence="2 3">
    <name type="scientific">Polarella glacialis</name>
    <name type="common">Dinoflagellate</name>
    <dbReference type="NCBI Taxonomy" id="89957"/>
    <lineage>
        <taxon>Eukaryota</taxon>
        <taxon>Sar</taxon>
        <taxon>Alveolata</taxon>
        <taxon>Dinophyceae</taxon>
        <taxon>Suessiales</taxon>
        <taxon>Suessiaceae</taxon>
        <taxon>Polarella</taxon>
    </lineage>
</organism>
<dbReference type="Proteomes" id="UP000654075">
    <property type="component" value="Unassembled WGS sequence"/>
</dbReference>
<proteinExistence type="predicted"/>
<protein>
    <submittedName>
        <fullName evidence="2">Uncharacterized protein</fullName>
    </submittedName>
</protein>